<keyword evidence="2" id="KW-0238">DNA-binding</keyword>
<dbReference type="SMART" id="SM00490">
    <property type="entry name" value="HELICc"/>
    <property type="match status" value="1"/>
</dbReference>
<protein>
    <recommendedName>
        <fullName evidence="5">DNA 3'-5' helicase</fullName>
        <ecNumber evidence="5">5.6.2.4</ecNumber>
    </recommendedName>
</protein>
<name>A0A9P7XQ43_9FUNG</name>
<organism evidence="8 9">
    <name type="scientific">Linnemannia hyalina</name>
    <dbReference type="NCBI Taxonomy" id="64524"/>
    <lineage>
        <taxon>Eukaryota</taxon>
        <taxon>Fungi</taxon>
        <taxon>Fungi incertae sedis</taxon>
        <taxon>Mucoromycota</taxon>
        <taxon>Mortierellomycotina</taxon>
        <taxon>Mortierellomycetes</taxon>
        <taxon>Mortierellales</taxon>
        <taxon>Mortierellaceae</taxon>
        <taxon>Linnemannia</taxon>
    </lineage>
</organism>
<dbReference type="GO" id="GO:0003677">
    <property type="term" value="F:DNA binding"/>
    <property type="evidence" value="ECO:0007669"/>
    <property type="project" value="UniProtKB-KW"/>
</dbReference>
<dbReference type="EMBL" id="JAHRHY010000012">
    <property type="protein sequence ID" value="KAG9065029.1"/>
    <property type="molecule type" value="Genomic_DNA"/>
</dbReference>
<dbReference type="Gene3D" id="3.40.50.300">
    <property type="entry name" value="P-loop containing nucleotide triphosphate hydrolases"/>
    <property type="match status" value="1"/>
</dbReference>
<evidence type="ECO:0000256" key="5">
    <source>
        <dbReference type="ARBA" id="ARBA00034808"/>
    </source>
</evidence>
<proteinExistence type="inferred from homology"/>
<dbReference type="GO" id="GO:0005737">
    <property type="term" value="C:cytoplasm"/>
    <property type="evidence" value="ECO:0007669"/>
    <property type="project" value="TreeGrafter"/>
</dbReference>
<comment type="similarity">
    <text evidence="1">Belongs to the helicase family. RecQ subfamily.</text>
</comment>
<dbReference type="Proteomes" id="UP000707451">
    <property type="component" value="Unassembled WGS sequence"/>
</dbReference>
<dbReference type="GO" id="GO:0005694">
    <property type="term" value="C:chromosome"/>
    <property type="evidence" value="ECO:0007669"/>
    <property type="project" value="TreeGrafter"/>
</dbReference>
<gene>
    <name evidence="8" type="ORF">KI688_002349</name>
</gene>
<dbReference type="PANTHER" id="PTHR13710:SF105">
    <property type="entry name" value="ATP-DEPENDENT DNA HELICASE Q1"/>
    <property type="match status" value="1"/>
</dbReference>
<dbReference type="Pfam" id="PF00271">
    <property type="entry name" value="Helicase_C"/>
    <property type="match status" value="1"/>
</dbReference>
<sequence>MREQQEKLQVSGFKAICLDSSQAIDVGLLRRSWGKDSRKAYARLGEFRGIAPAHVAFVAMSATLPGPILREMKQSIGFYNNIPVYNVGNNRPNVRLEEVRNYLWNLRSRVADDEQDIIKSFHSLYSDEYKSTSLQHFREGRIKILLSTETAGMECDINNVVRVIQFKEPSTISCLVQRFDRAARDVSMQGHAILLASHRNKARRRTDKANRGNNNMDFQRRPGYQNVYRDYSLSTAGP</sequence>
<dbReference type="AlphaFoldDB" id="A0A9P7XQ43"/>
<evidence type="ECO:0000256" key="2">
    <source>
        <dbReference type="ARBA" id="ARBA00023125"/>
    </source>
</evidence>
<evidence type="ECO:0000256" key="1">
    <source>
        <dbReference type="ARBA" id="ARBA00005446"/>
    </source>
</evidence>
<dbReference type="OrthoDB" id="10261556at2759"/>
<dbReference type="InterPro" id="IPR001650">
    <property type="entry name" value="Helicase_C-like"/>
</dbReference>
<feature type="domain" description="Helicase C-terminal" evidence="7">
    <location>
        <begin position="71"/>
        <end position="234"/>
    </location>
</feature>
<dbReference type="EC" id="5.6.2.4" evidence="5"/>
<evidence type="ECO:0000313" key="8">
    <source>
        <dbReference type="EMBL" id="KAG9065029.1"/>
    </source>
</evidence>
<evidence type="ECO:0000256" key="4">
    <source>
        <dbReference type="ARBA" id="ARBA00034617"/>
    </source>
</evidence>
<comment type="catalytic activity">
    <reaction evidence="4">
        <text>Couples ATP hydrolysis with the unwinding of duplex DNA by translocating in the 3'-5' direction.</text>
        <dbReference type="EC" id="5.6.2.4"/>
    </reaction>
</comment>
<dbReference type="GO" id="GO:0043138">
    <property type="term" value="F:3'-5' DNA helicase activity"/>
    <property type="evidence" value="ECO:0007669"/>
    <property type="project" value="UniProtKB-EC"/>
</dbReference>
<dbReference type="SUPFAM" id="SSF52540">
    <property type="entry name" value="P-loop containing nucleoside triphosphate hydrolases"/>
    <property type="match status" value="1"/>
</dbReference>
<evidence type="ECO:0000313" key="9">
    <source>
        <dbReference type="Proteomes" id="UP000707451"/>
    </source>
</evidence>
<reference evidence="8" key="1">
    <citation type="submission" date="2021-06" db="EMBL/GenBank/DDBJ databases">
        <title>Genome Sequence of Mortierella hyaline Strain SCG-10, a Cold-Adapted, Nitrate-Reducing Fungus Isolated from Soil in Minnesota, USA.</title>
        <authorList>
            <person name="Aldossari N."/>
        </authorList>
    </citation>
    <scope>NUCLEOTIDE SEQUENCE</scope>
    <source>
        <strain evidence="8">SCG-10</strain>
    </source>
</reference>
<keyword evidence="9" id="KW-1185">Reference proteome</keyword>
<dbReference type="GO" id="GO:0000724">
    <property type="term" value="P:double-strand break repair via homologous recombination"/>
    <property type="evidence" value="ECO:0007669"/>
    <property type="project" value="TreeGrafter"/>
</dbReference>
<evidence type="ECO:0000256" key="6">
    <source>
        <dbReference type="SAM" id="MobiDB-lite"/>
    </source>
</evidence>
<dbReference type="InterPro" id="IPR027417">
    <property type="entry name" value="P-loop_NTPase"/>
</dbReference>
<evidence type="ECO:0000256" key="3">
    <source>
        <dbReference type="ARBA" id="ARBA00023235"/>
    </source>
</evidence>
<accession>A0A9P7XQ43</accession>
<dbReference type="PROSITE" id="PS51194">
    <property type="entry name" value="HELICASE_CTER"/>
    <property type="match status" value="1"/>
</dbReference>
<keyword evidence="3" id="KW-0413">Isomerase</keyword>
<feature type="region of interest" description="Disordered" evidence="6">
    <location>
        <begin position="199"/>
        <end position="221"/>
    </location>
</feature>
<evidence type="ECO:0000259" key="7">
    <source>
        <dbReference type="PROSITE" id="PS51194"/>
    </source>
</evidence>
<dbReference type="GO" id="GO:0009378">
    <property type="term" value="F:four-way junction helicase activity"/>
    <property type="evidence" value="ECO:0007669"/>
    <property type="project" value="TreeGrafter"/>
</dbReference>
<comment type="caution">
    <text evidence="8">The sequence shown here is derived from an EMBL/GenBank/DDBJ whole genome shotgun (WGS) entry which is preliminary data.</text>
</comment>
<dbReference type="PANTHER" id="PTHR13710">
    <property type="entry name" value="DNA HELICASE RECQ FAMILY MEMBER"/>
    <property type="match status" value="1"/>
</dbReference>